<sequence>MLLNDFFETSGRLSDHFEHSPANCRLPNVGIVFNRGYCSGGCSARALIAWLVEIRLGHQN</sequence>
<comment type="caution">
    <text evidence="1">The sequence shown here is derived from an EMBL/GenBank/DDBJ whole genome shotgun (WGS) entry which is preliminary data.</text>
</comment>
<proteinExistence type="predicted"/>
<reference evidence="1 2" key="1">
    <citation type="journal article" date="2018" name="Sci. Rep.">
        <title>Genomic signatures of local adaptation to the degree of environmental predictability in rotifers.</title>
        <authorList>
            <person name="Franch-Gras L."/>
            <person name="Hahn C."/>
            <person name="Garcia-Roger E.M."/>
            <person name="Carmona M.J."/>
            <person name="Serra M."/>
            <person name="Gomez A."/>
        </authorList>
    </citation>
    <scope>NUCLEOTIDE SEQUENCE [LARGE SCALE GENOMIC DNA]</scope>
    <source>
        <strain evidence="1">HYR1</strain>
    </source>
</reference>
<gene>
    <name evidence="1" type="ORF">BpHYR1_027012</name>
</gene>
<organism evidence="1 2">
    <name type="scientific">Brachionus plicatilis</name>
    <name type="common">Marine rotifer</name>
    <name type="synonym">Brachionus muelleri</name>
    <dbReference type="NCBI Taxonomy" id="10195"/>
    <lineage>
        <taxon>Eukaryota</taxon>
        <taxon>Metazoa</taxon>
        <taxon>Spiralia</taxon>
        <taxon>Gnathifera</taxon>
        <taxon>Rotifera</taxon>
        <taxon>Eurotatoria</taxon>
        <taxon>Monogononta</taxon>
        <taxon>Pseudotrocha</taxon>
        <taxon>Ploima</taxon>
        <taxon>Brachionidae</taxon>
        <taxon>Brachionus</taxon>
    </lineage>
</organism>
<protein>
    <submittedName>
        <fullName evidence="1">Uncharacterized protein</fullName>
    </submittedName>
</protein>
<name>A0A3M7SQ76_BRAPC</name>
<evidence type="ECO:0000313" key="1">
    <source>
        <dbReference type="EMBL" id="RNA37668.1"/>
    </source>
</evidence>
<dbReference type="Proteomes" id="UP000276133">
    <property type="component" value="Unassembled WGS sequence"/>
</dbReference>
<dbReference type="AlphaFoldDB" id="A0A3M7SQ76"/>
<keyword evidence="2" id="KW-1185">Reference proteome</keyword>
<dbReference type="EMBL" id="REGN01001010">
    <property type="protein sequence ID" value="RNA37668.1"/>
    <property type="molecule type" value="Genomic_DNA"/>
</dbReference>
<evidence type="ECO:0000313" key="2">
    <source>
        <dbReference type="Proteomes" id="UP000276133"/>
    </source>
</evidence>
<accession>A0A3M7SQ76</accession>